<dbReference type="PANTHER" id="PTHR45757">
    <property type="entry name" value="PROTEIN CBG23364-RELATED"/>
    <property type="match status" value="1"/>
</dbReference>
<dbReference type="Proteomes" id="UP000887574">
    <property type="component" value="Unplaced"/>
</dbReference>
<feature type="transmembrane region" description="Helical" evidence="1">
    <location>
        <begin position="75"/>
        <end position="97"/>
    </location>
</feature>
<keyword evidence="1" id="KW-0812">Transmembrane</keyword>
<keyword evidence="1" id="KW-0472">Membrane</keyword>
<reference evidence="3" key="1">
    <citation type="submission" date="2022-11" db="UniProtKB">
        <authorList>
            <consortium name="WormBaseParasite"/>
        </authorList>
    </citation>
    <scope>IDENTIFICATION</scope>
</reference>
<evidence type="ECO:0000313" key="3">
    <source>
        <dbReference type="WBParaSite" id="jg26722"/>
    </source>
</evidence>
<sequence>MTKIVARGWQWIYYVHALTCPIVFIIWLFAYSDFPEQHPCVSRVEVEKIHRGKTNAHIELHDFIPYAVGDFKNPIIWVVWLNAFADIVSGIFLLTYLPTYVTAVLKYDVKTAGFYMFRINFLGETLKEGKRKNLRHIDLFSKAMCAILYGEENLQETILSIICGRRLSISERSKMILFNSIAMCLPAIFFILVGLIPDEYPFLAVILAKIQCIKYLTLFISPALVTILSAMKAPKNNGTTSS</sequence>
<feature type="transmembrane region" description="Helical" evidence="1">
    <location>
        <begin position="202"/>
        <end position="228"/>
    </location>
</feature>
<dbReference type="SUPFAM" id="SSF103473">
    <property type="entry name" value="MFS general substrate transporter"/>
    <property type="match status" value="1"/>
</dbReference>
<feature type="transmembrane region" description="Helical" evidence="1">
    <location>
        <begin position="12"/>
        <end position="30"/>
    </location>
</feature>
<proteinExistence type="predicted"/>
<evidence type="ECO:0000313" key="2">
    <source>
        <dbReference type="Proteomes" id="UP000887574"/>
    </source>
</evidence>
<dbReference type="GO" id="GO:0016020">
    <property type="term" value="C:membrane"/>
    <property type="evidence" value="ECO:0007669"/>
    <property type="project" value="TreeGrafter"/>
</dbReference>
<dbReference type="InterPro" id="IPR036259">
    <property type="entry name" value="MFS_trans_sf"/>
</dbReference>
<accession>A0A915E6I7</accession>
<organism evidence="2 3">
    <name type="scientific">Ditylenchus dipsaci</name>
    <dbReference type="NCBI Taxonomy" id="166011"/>
    <lineage>
        <taxon>Eukaryota</taxon>
        <taxon>Metazoa</taxon>
        <taxon>Ecdysozoa</taxon>
        <taxon>Nematoda</taxon>
        <taxon>Chromadorea</taxon>
        <taxon>Rhabditida</taxon>
        <taxon>Tylenchina</taxon>
        <taxon>Tylenchomorpha</taxon>
        <taxon>Sphaerularioidea</taxon>
        <taxon>Anguinidae</taxon>
        <taxon>Anguininae</taxon>
        <taxon>Ditylenchus</taxon>
    </lineage>
</organism>
<dbReference type="PANTHER" id="PTHR45757:SF17">
    <property type="entry name" value="MAJOR FACILITATOR SUPERFAMILY (MFS) PROFILE DOMAIN-CONTAINING PROTEIN"/>
    <property type="match status" value="1"/>
</dbReference>
<dbReference type="WBParaSite" id="jg26722">
    <property type="protein sequence ID" value="jg26722"/>
    <property type="gene ID" value="jg26722"/>
</dbReference>
<protein>
    <submittedName>
        <fullName evidence="3">Uncharacterized protein</fullName>
    </submittedName>
</protein>
<feature type="transmembrane region" description="Helical" evidence="1">
    <location>
        <begin position="175"/>
        <end position="196"/>
    </location>
</feature>
<evidence type="ECO:0000256" key="1">
    <source>
        <dbReference type="SAM" id="Phobius"/>
    </source>
</evidence>
<dbReference type="AlphaFoldDB" id="A0A915E6I7"/>
<dbReference type="Gene3D" id="1.20.1250.20">
    <property type="entry name" value="MFS general substrate transporter like domains"/>
    <property type="match status" value="1"/>
</dbReference>
<keyword evidence="2" id="KW-1185">Reference proteome</keyword>
<name>A0A915E6I7_9BILA</name>
<keyword evidence="1" id="KW-1133">Transmembrane helix</keyword>